<evidence type="ECO:0000256" key="1">
    <source>
        <dbReference type="SAM" id="MobiDB-lite"/>
    </source>
</evidence>
<organism evidence="3 4">
    <name type="scientific">Gracilariopsis chorda</name>
    <dbReference type="NCBI Taxonomy" id="448386"/>
    <lineage>
        <taxon>Eukaryota</taxon>
        <taxon>Rhodophyta</taxon>
        <taxon>Florideophyceae</taxon>
        <taxon>Rhodymeniophycidae</taxon>
        <taxon>Gracilariales</taxon>
        <taxon>Gracilariaceae</taxon>
        <taxon>Gracilariopsis</taxon>
    </lineage>
</organism>
<dbReference type="Proteomes" id="UP000247409">
    <property type="component" value="Unassembled WGS sequence"/>
</dbReference>
<dbReference type="EMBL" id="NBIV01000359">
    <property type="protein sequence ID" value="PXF40099.1"/>
    <property type="molecule type" value="Genomic_DNA"/>
</dbReference>
<name>A0A2V3IDD9_9FLOR</name>
<gene>
    <name evidence="3" type="ORF">BWQ96_10197</name>
</gene>
<dbReference type="InterPro" id="IPR001810">
    <property type="entry name" value="F-box_dom"/>
</dbReference>
<dbReference type="Gene3D" id="1.20.1280.50">
    <property type="match status" value="1"/>
</dbReference>
<evidence type="ECO:0000313" key="4">
    <source>
        <dbReference type="Proteomes" id="UP000247409"/>
    </source>
</evidence>
<proteinExistence type="predicted"/>
<dbReference type="PROSITE" id="PS50181">
    <property type="entry name" value="FBOX"/>
    <property type="match status" value="1"/>
</dbReference>
<protein>
    <recommendedName>
        <fullName evidence="2">F-box domain-containing protein</fullName>
    </recommendedName>
</protein>
<sequence>MTLRRHSPTKHEDTSPPQPVPNPRKRPASMISPKQQPSELEMLILPEPAVYGAHLSNPPSPSCKRLRATDSDASSSVKDMDEAEHFSPDSVPALVHQLHNLLNYVARKPSLHHASASFLRDSLRTLLLQNEKAAVDSLTAVSRAHKAGVAAGVCERQQLFGLLPDEITKHIFSFLDGPNLAICREVCSKWNAFASCEKQWKTLVTRKWRSLETDVDAWKLIDSSVDVNAPNRWRMIYPKASAIPKWRCRLQKTGRFMCNLVAHQIRGAPIGDAGLPDVLVVERRFNLQHLQAFVMSEASVLYFEPESEQDRGGYEDFIEYLIKRTRAGLALDDQQRFIFIPPCEYTRTHVKYEGRSLLGVVQMAYPP</sequence>
<dbReference type="InterPro" id="IPR012921">
    <property type="entry name" value="SPOC_C"/>
</dbReference>
<dbReference type="STRING" id="448386.A0A2V3IDD9"/>
<dbReference type="SMART" id="SM00256">
    <property type="entry name" value="FBOX"/>
    <property type="match status" value="1"/>
</dbReference>
<dbReference type="InterPro" id="IPR036047">
    <property type="entry name" value="F-box-like_dom_sf"/>
</dbReference>
<dbReference type="SUPFAM" id="SSF81383">
    <property type="entry name" value="F-box domain"/>
    <property type="match status" value="1"/>
</dbReference>
<dbReference type="CDD" id="cd21546">
    <property type="entry name" value="SPOC_FPA-like"/>
    <property type="match status" value="1"/>
</dbReference>
<dbReference type="AlphaFoldDB" id="A0A2V3IDD9"/>
<dbReference type="Pfam" id="PF12937">
    <property type="entry name" value="F-box-like"/>
    <property type="match status" value="1"/>
</dbReference>
<reference evidence="3 4" key="1">
    <citation type="journal article" date="2018" name="Mol. Biol. Evol.">
        <title>Analysis of the draft genome of the red seaweed Gracilariopsis chorda provides insights into genome size evolution in Rhodophyta.</title>
        <authorList>
            <person name="Lee J."/>
            <person name="Yang E.C."/>
            <person name="Graf L."/>
            <person name="Yang J.H."/>
            <person name="Qiu H."/>
            <person name="Zel Zion U."/>
            <person name="Chan C.X."/>
            <person name="Stephens T.G."/>
            <person name="Weber A.P.M."/>
            <person name="Boo G.H."/>
            <person name="Boo S.M."/>
            <person name="Kim K.M."/>
            <person name="Shin Y."/>
            <person name="Jung M."/>
            <person name="Lee S.J."/>
            <person name="Yim H.S."/>
            <person name="Lee J.H."/>
            <person name="Bhattacharya D."/>
            <person name="Yoon H.S."/>
        </authorList>
    </citation>
    <scope>NUCLEOTIDE SEQUENCE [LARGE SCALE GENOMIC DNA]</scope>
    <source>
        <strain evidence="3 4">SKKU-2015</strain>
        <tissue evidence="3">Whole body</tissue>
    </source>
</reference>
<dbReference type="Pfam" id="PF07744">
    <property type="entry name" value="SPOC"/>
    <property type="match status" value="1"/>
</dbReference>
<feature type="region of interest" description="Disordered" evidence="1">
    <location>
        <begin position="1"/>
        <end position="75"/>
    </location>
</feature>
<accession>A0A2V3IDD9</accession>
<evidence type="ECO:0000259" key="2">
    <source>
        <dbReference type="PROSITE" id="PS50181"/>
    </source>
</evidence>
<dbReference type="OrthoDB" id="192402at2759"/>
<keyword evidence="4" id="KW-1185">Reference proteome</keyword>
<evidence type="ECO:0000313" key="3">
    <source>
        <dbReference type="EMBL" id="PXF40099.1"/>
    </source>
</evidence>
<feature type="domain" description="F-box" evidence="2">
    <location>
        <begin position="157"/>
        <end position="203"/>
    </location>
</feature>
<comment type="caution">
    <text evidence="3">The sequence shown here is derived from an EMBL/GenBank/DDBJ whole genome shotgun (WGS) entry which is preliminary data.</text>
</comment>